<dbReference type="InterPro" id="IPR007127">
    <property type="entry name" value="RNA_pol_sigma_70_r1_1"/>
</dbReference>
<dbReference type="EMBL" id="VBPB01000196">
    <property type="protein sequence ID" value="TMQ70908.1"/>
    <property type="molecule type" value="Genomic_DNA"/>
</dbReference>
<dbReference type="InterPro" id="IPR013325">
    <property type="entry name" value="RNA_pol_sigma_r2"/>
</dbReference>
<dbReference type="FunFam" id="1.10.10.10:FF:000002">
    <property type="entry name" value="RNA polymerase sigma factor SigA"/>
    <property type="match status" value="1"/>
</dbReference>
<keyword evidence="1 5" id="KW-0805">Transcription regulation</keyword>
<evidence type="ECO:0000256" key="5">
    <source>
        <dbReference type="HAMAP-Rule" id="MF_00963"/>
    </source>
</evidence>
<feature type="DNA-binding region" description="H-T-H motif" evidence="5">
    <location>
        <begin position="549"/>
        <end position="568"/>
    </location>
</feature>
<dbReference type="InterPro" id="IPR007630">
    <property type="entry name" value="RNA_pol_sigma70_r4"/>
</dbReference>
<dbReference type="Pfam" id="PF00140">
    <property type="entry name" value="Sigma70_r1_2"/>
    <property type="match status" value="1"/>
</dbReference>
<dbReference type="InterPro" id="IPR007624">
    <property type="entry name" value="RNA_pol_sigma70_r3"/>
</dbReference>
<dbReference type="Gene3D" id="1.10.601.10">
    <property type="entry name" value="RNA Polymerase Primary Sigma Factor"/>
    <property type="match status" value="1"/>
</dbReference>
<dbReference type="Proteomes" id="UP000319771">
    <property type="component" value="Unassembled WGS sequence"/>
</dbReference>
<keyword evidence="6" id="KW-0175">Coiled coil</keyword>
<dbReference type="PANTHER" id="PTHR30603">
    <property type="entry name" value="RNA POLYMERASE SIGMA FACTOR RPO"/>
    <property type="match status" value="1"/>
</dbReference>
<protein>
    <recommendedName>
        <fullName evidence="5">RNA polymerase sigma factor SigA</fullName>
    </recommendedName>
</protein>
<dbReference type="InterPro" id="IPR036388">
    <property type="entry name" value="WH-like_DNA-bd_sf"/>
</dbReference>
<evidence type="ECO:0000256" key="4">
    <source>
        <dbReference type="ARBA" id="ARBA00023163"/>
    </source>
</evidence>
<evidence type="ECO:0000256" key="6">
    <source>
        <dbReference type="SAM" id="Coils"/>
    </source>
</evidence>
<keyword evidence="5" id="KW-0963">Cytoplasm</keyword>
<feature type="region of interest" description="Sigma-70 factor domain-3" evidence="5">
    <location>
        <begin position="449"/>
        <end position="525"/>
    </location>
</feature>
<sequence length="590" mass="68336">MAVSTSREKKSSAKETKAREQAARRRLLDEIKSMALRQGYLTEDQIVWQLGEEMEPEVQVELMEEIHGMLNQMRIEVFETEEEAQERIKKLRKIEDKKPSAAVKATPQQPVRYDDPVRMYLREMGRVPLLTREGEVEIARRIEAGERQVLSALFRAEPAVRELRGMLKKLKEGLLKIQDFIKVDENAATELALKKERQRAVRILERVFVLQKRYNDTLVRQSSRMTEKQRQNLQANWAKVEAELAQEMNKLSINPRVVEVLAVPVKELAQRAQDWEESITRLEQRYGHSVEEMNTFARRLKQGPREVRAVKRDSGLPPAQLAEFQAELKTVRRDVKRLEDEAKMSKEHLLELFRQIRDGERATAQAKREMIEANVRLVISIAKRYTNRGLEFLDLIQEGNSGLMRAVDKFDYTKGYKFSTYATWWIRQAITRAIADQARTIRVPVHMIEHINRVVRVSRRLVQELGREPTPEEIAERLELPVDKVKSIIKAAQEPISLDRPIGEDDDSNLGDFIEDTSVVSPAHSAASAMLRDEVNDVGLTDDGAQRTLEEVGAFFNVTRERIRQIEAKALRKLRHPTRSRRLKAYTELL</sequence>
<feature type="short sequence motif" description="Interaction with polymerase core subunit RpoC" evidence="5">
    <location>
        <begin position="394"/>
        <end position="397"/>
    </location>
</feature>
<name>A0A538U4V1_UNCEI</name>
<dbReference type="InterPro" id="IPR014284">
    <property type="entry name" value="RNA_pol_sigma-70_dom"/>
</dbReference>
<organism evidence="9 10">
    <name type="scientific">Eiseniibacteriota bacterium</name>
    <dbReference type="NCBI Taxonomy" id="2212470"/>
    <lineage>
        <taxon>Bacteria</taxon>
        <taxon>Candidatus Eiseniibacteriota</taxon>
    </lineage>
</organism>
<comment type="similarity">
    <text evidence="5">Belongs to the sigma-70 factor family. RpoD/SigA subfamily.</text>
</comment>
<dbReference type="Pfam" id="PF04539">
    <property type="entry name" value="Sigma70_r3"/>
    <property type="match status" value="1"/>
</dbReference>
<evidence type="ECO:0000256" key="1">
    <source>
        <dbReference type="ARBA" id="ARBA00023015"/>
    </source>
</evidence>
<dbReference type="InterPro" id="IPR042189">
    <property type="entry name" value="RNA_pol_sigma_70_r1_1_sf"/>
</dbReference>
<dbReference type="InterPro" id="IPR000943">
    <property type="entry name" value="RNA_pol_sigma70"/>
</dbReference>
<dbReference type="Pfam" id="PF04542">
    <property type="entry name" value="Sigma70_r2"/>
    <property type="match status" value="1"/>
</dbReference>
<keyword evidence="2 5" id="KW-0731">Sigma factor</keyword>
<dbReference type="FunFam" id="1.10.601.10:FF:000001">
    <property type="entry name" value="RNA polymerase sigma factor SigA"/>
    <property type="match status" value="1"/>
</dbReference>
<dbReference type="PROSITE" id="PS00716">
    <property type="entry name" value="SIGMA70_2"/>
    <property type="match status" value="1"/>
</dbReference>
<dbReference type="InterPro" id="IPR013324">
    <property type="entry name" value="RNA_pol_sigma_r3/r4-like"/>
</dbReference>
<dbReference type="SUPFAM" id="SSF88946">
    <property type="entry name" value="Sigma2 domain of RNA polymerase sigma factors"/>
    <property type="match status" value="1"/>
</dbReference>
<dbReference type="PRINTS" id="PR00046">
    <property type="entry name" value="SIGMA70FCT"/>
</dbReference>
<dbReference type="NCBIfam" id="TIGR02937">
    <property type="entry name" value="sigma70-ECF"/>
    <property type="match status" value="1"/>
</dbReference>
<evidence type="ECO:0000256" key="7">
    <source>
        <dbReference type="SAM" id="MobiDB-lite"/>
    </source>
</evidence>
<feature type="region of interest" description="Sigma-70 factor domain-2" evidence="5">
    <location>
        <begin position="370"/>
        <end position="440"/>
    </location>
</feature>
<comment type="caution">
    <text evidence="5">Lacks conserved residue(s) required for the propagation of feature annotation.</text>
</comment>
<feature type="coiled-coil region" evidence="6">
    <location>
        <begin position="321"/>
        <end position="355"/>
    </location>
</feature>
<dbReference type="Pfam" id="PF03979">
    <property type="entry name" value="Sigma70_r1_1"/>
    <property type="match status" value="1"/>
</dbReference>
<dbReference type="Gene3D" id="1.10.220.120">
    <property type="entry name" value="Sigma-70 factor, region 1.1"/>
    <property type="match status" value="1"/>
</dbReference>
<evidence type="ECO:0000256" key="3">
    <source>
        <dbReference type="ARBA" id="ARBA00023125"/>
    </source>
</evidence>
<dbReference type="GO" id="GO:0003677">
    <property type="term" value="F:DNA binding"/>
    <property type="evidence" value="ECO:0007669"/>
    <property type="project" value="UniProtKB-UniRule"/>
</dbReference>
<evidence type="ECO:0000259" key="8">
    <source>
        <dbReference type="PROSITE" id="PS00716"/>
    </source>
</evidence>
<dbReference type="InterPro" id="IPR009042">
    <property type="entry name" value="RNA_pol_sigma70_r1_2"/>
</dbReference>
<evidence type="ECO:0000313" key="9">
    <source>
        <dbReference type="EMBL" id="TMQ70908.1"/>
    </source>
</evidence>
<feature type="region of interest" description="Disordered" evidence="7">
    <location>
        <begin position="1"/>
        <end position="21"/>
    </location>
</feature>
<keyword evidence="3 5" id="KW-0238">DNA-binding</keyword>
<dbReference type="InterPro" id="IPR007627">
    <property type="entry name" value="RNA_pol_sigma70_r2"/>
</dbReference>
<evidence type="ECO:0000256" key="2">
    <source>
        <dbReference type="ARBA" id="ARBA00023082"/>
    </source>
</evidence>
<dbReference type="InterPro" id="IPR028630">
    <property type="entry name" value="Sigma70_RpoD"/>
</dbReference>
<dbReference type="PANTHER" id="PTHR30603:SF60">
    <property type="entry name" value="RNA POLYMERASE SIGMA FACTOR RPOD"/>
    <property type="match status" value="1"/>
</dbReference>
<dbReference type="GO" id="GO:0006352">
    <property type="term" value="P:DNA-templated transcription initiation"/>
    <property type="evidence" value="ECO:0007669"/>
    <property type="project" value="UniProtKB-UniRule"/>
</dbReference>
<comment type="function">
    <text evidence="5">Sigma factors are initiation factors that promote the attachment of RNA polymerase to specific initiation sites and are then released. This sigma factor is the primary sigma factor during exponential growth.</text>
</comment>
<dbReference type="SUPFAM" id="SSF88659">
    <property type="entry name" value="Sigma3 and sigma4 domains of RNA polymerase sigma factors"/>
    <property type="match status" value="2"/>
</dbReference>
<dbReference type="GO" id="GO:0016987">
    <property type="term" value="F:sigma factor activity"/>
    <property type="evidence" value="ECO:0007669"/>
    <property type="project" value="UniProtKB-UniRule"/>
</dbReference>
<dbReference type="InterPro" id="IPR050239">
    <property type="entry name" value="Sigma-70_RNA_pol_init_factors"/>
</dbReference>
<comment type="caution">
    <text evidence="9">The sequence shown here is derived from an EMBL/GenBank/DDBJ whole genome shotgun (WGS) entry which is preliminary data.</text>
</comment>
<proteinExistence type="inferred from homology"/>
<dbReference type="NCBIfam" id="NF004208">
    <property type="entry name" value="PRK05658.1"/>
    <property type="match status" value="1"/>
</dbReference>
<dbReference type="GO" id="GO:0005737">
    <property type="term" value="C:cytoplasm"/>
    <property type="evidence" value="ECO:0007669"/>
    <property type="project" value="UniProtKB-SubCell"/>
</dbReference>
<dbReference type="Pfam" id="PF04545">
    <property type="entry name" value="Sigma70_r4"/>
    <property type="match status" value="1"/>
</dbReference>
<comment type="subunit">
    <text evidence="5">Interacts transiently with the RNA polymerase catalytic core.</text>
</comment>
<dbReference type="AlphaFoldDB" id="A0A538U4V1"/>
<feature type="domain" description="RNA polymerase sigma-70" evidence="8">
    <location>
        <begin position="548"/>
        <end position="574"/>
    </location>
</feature>
<feature type="coiled-coil region" evidence="6">
    <location>
        <begin position="230"/>
        <end position="285"/>
    </location>
</feature>
<keyword evidence="4 5" id="KW-0804">Transcription</keyword>
<dbReference type="HAMAP" id="MF_00963">
    <property type="entry name" value="Sigma70_RpoD_SigA"/>
    <property type="match status" value="1"/>
</dbReference>
<comment type="subcellular location">
    <subcellularLocation>
        <location evidence="5">Cytoplasm</location>
    </subcellularLocation>
</comment>
<reference evidence="9 10" key="1">
    <citation type="journal article" date="2019" name="Nat. Microbiol.">
        <title>Mediterranean grassland soil C-N compound turnover is dependent on rainfall and depth, and is mediated by genomically divergent microorganisms.</title>
        <authorList>
            <person name="Diamond S."/>
            <person name="Andeer P.F."/>
            <person name="Li Z."/>
            <person name="Crits-Christoph A."/>
            <person name="Burstein D."/>
            <person name="Anantharaman K."/>
            <person name="Lane K.R."/>
            <person name="Thomas B.C."/>
            <person name="Pan C."/>
            <person name="Northen T.R."/>
            <person name="Banfield J.F."/>
        </authorList>
    </citation>
    <scope>NUCLEOTIDE SEQUENCE [LARGE SCALE GENOMIC DNA]</scope>
    <source>
        <strain evidence="9">WS_11</strain>
    </source>
</reference>
<evidence type="ECO:0000313" key="10">
    <source>
        <dbReference type="Proteomes" id="UP000319771"/>
    </source>
</evidence>
<dbReference type="Gene3D" id="1.10.10.10">
    <property type="entry name" value="Winged helix-like DNA-binding domain superfamily/Winged helix DNA-binding domain"/>
    <property type="match status" value="2"/>
</dbReference>
<gene>
    <name evidence="9" type="primary">rpoD</name>
    <name evidence="5" type="synonym">sigA</name>
    <name evidence="9" type="ORF">E6K81_11500</name>
</gene>
<accession>A0A538U4V1</accession>